<evidence type="ECO:0008006" key="3">
    <source>
        <dbReference type="Google" id="ProtNLM"/>
    </source>
</evidence>
<dbReference type="VEuPathDB" id="FungiDB:H257_15111"/>
<dbReference type="PANTHER" id="PTHR33939:SF1">
    <property type="entry name" value="DUF4371 DOMAIN-CONTAINING PROTEIN"/>
    <property type="match status" value="1"/>
</dbReference>
<gene>
    <name evidence="1" type="ORF">DYB36_011532</name>
</gene>
<evidence type="ECO:0000313" key="1">
    <source>
        <dbReference type="EMBL" id="RHY01710.1"/>
    </source>
</evidence>
<dbReference type="Proteomes" id="UP000265427">
    <property type="component" value="Unassembled WGS sequence"/>
</dbReference>
<name>A0A397A1J4_APHAT</name>
<accession>A0A397A1J4</accession>
<organism evidence="1 2">
    <name type="scientific">Aphanomyces astaci</name>
    <name type="common">Crayfish plague agent</name>
    <dbReference type="NCBI Taxonomy" id="112090"/>
    <lineage>
        <taxon>Eukaryota</taxon>
        <taxon>Sar</taxon>
        <taxon>Stramenopiles</taxon>
        <taxon>Oomycota</taxon>
        <taxon>Saprolegniomycetes</taxon>
        <taxon>Saprolegniales</taxon>
        <taxon>Verrucalvaceae</taxon>
        <taxon>Aphanomyces</taxon>
    </lineage>
</organism>
<dbReference type="PANTHER" id="PTHR33939">
    <property type="entry name" value="PROTEIN CBG22215"/>
    <property type="match status" value="1"/>
</dbReference>
<dbReference type="EMBL" id="QUSZ01007732">
    <property type="protein sequence ID" value="RHY01710.1"/>
    <property type="molecule type" value="Genomic_DNA"/>
</dbReference>
<proteinExistence type="predicted"/>
<protein>
    <recommendedName>
        <fullName evidence="3">Tc1-like transposase DDE domain-containing protein</fullName>
    </recommendedName>
</protein>
<dbReference type="Gene3D" id="3.30.420.10">
    <property type="entry name" value="Ribonuclease H-like superfamily/Ribonuclease H"/>
    <property type="match status" value="1"/>
</dbReference>
<evidence type="ECO:0000313" key="2">
    <source>
        <dbReference type="Proteomes" id="UP000265427"/>
    </source>
</evidence>
<dbReference type="InterPro" id="IPR036397">
    <property type="entry name" value="RNaseH_sf"/>
</dbReference>
<comment type="caution">
    <text evidence="1">The sequence shown here is derived from an EMBL/GenBank/DDBJ whole genome shotgun (WGS) entry which is preliminary data.</text>
</comment>
<reference evidence="1 2" key="1">
    <citation type="submission" date="2018-08" db="EMBL/GenBank/DDBJ databases">
        <title>Aphanomyces genome sequencing and annotation.</title>
        <authorList>
            <person name="Minardi D."/>
            <person name="Oidtmann B."/>
            <person name="Van Der Giezen M."/>
            <person name="Studholme D.J."/>
        </authorList>
    </citation>
    <scope>NUCLEOTIDE SEQUENCE [LARGE SCALE GENOMIC DNA]</scope>
    <source>
        <strain evidence="1 2">Kv</strain>
    </source>
</reference>
<dbReference type="AlphaFoldDB" id="A0A397A1J4"/>
<dbReference type="VEuPathDB" id="FungiDB:H257_04065"/>
<dbReference type="GO" id="GO:0003676">
    <property type="term" value="F:nucleic acid binding"/>
    <property type="evidence" value="ECO:0007669"/>
    <property type="project" value="InterPro"/>
</dbReference>
<sequence length="618" mass="69800">MLQSSFGVWYRRTHDKSFSIFLCRAHMHAVHQPSLVSLVVEPLQGPLRQGTWTEAEVAYVALLSKFFKAGLLECVEPGHSIRKWLASIIKCDPMRISKRLTKSARLGIVPYKRNQPSLDAMSSFERRACLQALEAARLAVETDLQTPPSMYATITEEDYDDITNYIRQERPRSLTKEERLDILRLHAEFRRNNARNVSATIARLLGRSSKTIKEVWSDYLRTKKIVVAPPPSNHQTRPTRIPRTHVVSSMVRQFIRQRSMTRVRTVAKDVMAVLVDAGIIQCDVNERDSVANGLRIVQQYLDKLGFKRGKRRGQATYSVSSAHAAARDIYIQRMSKLSPQTPVVYLDESYIHHHYARHQDSLFDPTDNAPLKEKHKGRRMCFIAGILASEADTAGAESKVLGLDIFEGGKKPRDEPKDYHGMFNHTYFVDWFAKAMDSVEALGKTGVIFVMDNAKYHKGLPADTPRGTWRKADLLLACQRYGVDVESHDLKKTIWTRLKPVLAARVDPVVVSMARSRGHDVVFTPPHHSDLQPIEMVWAKVKGDVGVLYTADTTFADVRSRLDVAFVQLPPAVIWNCVHHCEKLVKNLYELLLANDGEDAGLVTSDSSSSTSDSDLDS</sequence>